<evidence type="ECO:0000313" key="2">
    <source>
        <dbReference type="EMBL" id="HJH24734.1"/>
    </source>
</evidence>
<name>A0A9D2VHK1_9BURK</name>
<organism evidence="2 4">
    <name type="scientific">Paenalcaligenes hominis</name>
    <dbReference type="NCBI Taxonomy" id="643674"/>
    <lineage>
        <taxon>Bacteria</taxon>
        <taxon>Pseudomonadati</taxon>
        <taxon>Pseudomonadota</taxon>
        <taxon>Betaproteobacteria</taxon>
        <taxon>Burkholderiales</taxon>
        <taxon>Alcaligenaceae</taxon>
        <taxon>Paenalcaligenes</taxon>
    </lineage>
</organism>
<dbReference type="Proteomes" id="UP000700248">
    <property type="component" value="Unassembled WGS sequence"/>
</dbReference>
<evidence type="ECO:0000313" key="3">
    <source>
        <dbReference type="EMBL" id="NJB65798.1"/>
    </source>
</evidence>
<comment type="caution">
    <text evidence="2">The sequence shown here is derived from an EMBL/GenBank/DDBJ whole genome shotgun (WGS) entry which is preliminary data.</text>
</comment>
<evidence type="ECO:0000313" key="4">
    <source>
        <dbReference type="Proteomes" id="UP000700248"/>
    </source>
</evidence>
<proteinExistence type="predicted"/>
<sequence length="112" mass="12580">MHPTDPNQPIPTTTSTLYSHYPNGCAVKEDLLNRDVYNELDEKIGDLRDVILGADGRAQYYVIGVGGFLGLGEHNVRIACDHLHHNADHLILKGYTKDQLKDLPDSHHLRQI</sequence>
<dbReference type="EMBL" id="JAATIZ010000004">
    <property type="protein sequence ID" value="NJB65798.1"/>
    <property type="molecule type" value="Genomic_DNA"/>
</dbReference>
<dbReference type="PANTHER" id="PTHR36505">
    <property type="entry name" value="BLR1072 PROTEIN"/>
    <property type="match status" value="1"/>
</dbReference>
<dbReference type="Proteomes" id="UP000783934">
    <property type="component" value="Unassembled WGS sequence"/>
</dbReference>
<dbReference type="PANTHER" id="PTHR36505:SF1">
    <property type="entry name" value="BLR1072 PROTEIN"/>
    <property type="match status" value="1"/>
</dbReference>
<dbReference type="AlphaFoldDB" id="A0A9D2VHK1"/>
<dbReference type="InterPro" id="IPR027275">
    <property type="entry name" value="PRC-brl_dom"/>
</dbReference>
<keyword evidence="5" id="KW-1185">Reference proteome</keyword>
<dbReference type="InterPro" id="IPR011033">
    <property type="entry name" value="PRC_barrel-like_sf"/>
</dbReference>
<dbReference type="EMBL" id="DYTQ01000103">
    <property type="protein sequence ID" value="HJH24734.1"/>
    <property type="molecule type" value="Genomic_DNA"/>
</dbReference>
<reference evidence="3 5" key="1">
    <citation type="submission" date="2020-03" db="EMBL/GenBank/DDBJ databases">
        <title>Genomic Encyclopedia of Type Strains, Phase IV (KMG-IV): sequencing the most valuable type-strain genomes for metagenomic binning, comparative biology and taxonomic classification.</title>
        <authorList>
            <person name="Goeker M."/>
        </authorList>
    </citation>
    <scope>NUCLEOTIDE SEQUENCE [LARGE SCALE GENOMIC DNA]</scope>
    <source>
        <strain evidence="3 5">DSM 26613</strain>
    </source>
</reference>
<feature type="domain" description="PRC-barrel" evidence="1">
    <location>
        <begin position="30"/>
        <end position="93"/>
    </location>
</feature>
<dbReference type="Gene3D" id="2.30.30.240">
    <property type="entry name" value="PRC-barrel domain"/>
    <property type="match status" value="1"/>
</dbReference>
<dbReference type="RefSeq" id="WP_167661748.1">
    <property type="nucleotide sequence ID" value="NZ_BMCQ01000005.1"/>
</dbReference>
<reference evidence="2" key="3">
    <citation type="submission" date="2021-09" db="EMBL/GenBank/DDBJ databases">
        <authorList>
            <person name="Gilroy R."/>
        </authorList>
    </citation>
    <scope>NUCLEOTIDE SEQUENCE</scope>
    <source>
        <strain evidence="2">CHK175-13533</strain>
    </source>
</reference>
<accession>A0A9D2VHK1</accession>
<reference evidence="2" key="2">
    <citation type="journal article" date="2021" name="PeerJ">
        <title>Extensive microbial diversity within the chicken gut microbiome revealed by metagenomics and culture.</title>
        <authorList>
            <person name="Gilroy R."/>
            <person name="Ravi A."/>
            <person name="Getino M."/>
            <person name="Pursley I."/>
            <person name="Horton D.L."/>
            <person name="Alikhan N.F."/>
            <person name="Baker D."/>
            <person name="Gharbi K."/>
            <person name="Hall N."/>
            <person name="Watson M."/>
            <person name="Adriaenssens E.M."/>
            <person name="Foster-Nyarko E."/>
            <person name="Jarju S."/>
            <person name="Secka A."/>
            <person name="Antonio M."/>
            <person name="Oren A."/>
            <person name="Chaudhuri R.R."/>
            <person name="La Ragione R."/>
            <person name="Hildebrand F."/>
            <person name="Pallen M.J."/>
        </authorList>
    </citation>
    <scope>NUCLEOTIDE SEQUENCE</scope>
    <source>
        <strain evidence="2">CHK175-13533</strain>
    </source>
</reference>
<gene>
    <name evidence="3" type="ORF">GGR41_002053</name>
    <name evidence="2" type="ORF">K8U84_09295</name>
</gene>
<dbReference type="SUPFAM" id="SSF50346">
    <property type="entry name" value="PRC-barrel domain"/>
    <property type="match status" value="1"/>
</dbReference>
<evidence type="ECO:0000259" key="1">
    <source>
        <dbReference type="Pfam" id="PF05239"/>
    </source>
</evidence>
<protein>
    <submittedName>
        <fullName evidence="2">PRC-barrel domain-containing protein</fullName>
    </submittedName>
</protein>
<evidence type="ECO:0000313" key="5">
    <source>
        <dbReference type="Proteomes" id="UP000783934"/>
    </source>
</evidence>
<dbReference type="Pfam" id="PF05239">
    <property type="entry name" value="PRC"/>
    <property type="match status" value="1"/>
</dbReference>